<evidence type="ECO:0000313" key="1">
    <source>
        <dbReference type="EMBL" id="KIM20768.1"/>
    </source>
</evidence>
<dbReference type="HOGENOM" id="CLU_3033865_0_0_1"/>
<gene>
    <name evidence="2" type="ORF">M408DRAFT_333760</name>
    <name evidence="1" type="ORF">M408DRAFT_333816</name>
</gene>
<accession>A0A0C2W2R4</accession>
<reference evidence="3" key="2">
    <citation type="submission" date="2015-01" db="EMBL/GenBank/DDBJ databases">
        <title>Evolutionary Origins and Diversification of the Mycorrhizal Mutualists.</title>
        <authorList>
            <consortium name="DOE Joint Genome Institute"/>
            <consortium name="Mycorrhizal Genomics Consortium"/>
            <person name="Kohler A."/>
            <person name="Kuo A."/>
            <person name="Nagy L.G."/>
            <person name="Floudas D."/>
            <person name="Copeland A."/>
            <person name="Barry K.W."/>
            <person name="Cichocki N."/>
            <person name="Veneault-Fourrey C."/>
            <person name="LaButti K."/>
            <person name="Lindquist E.A."/>
            <person name="Lipzen A."/>
            <person name="Lundell T."/>
            <person name="Morin E."/>
            <person name="Murat C."/>
            <person name="Riley R."/>
            <person name="Ohm R."/>
            <person name="Sun H."/>
            <person name="Tunlid A."/>
            <person name="Henrissat B."/>
            <person name="Grigoriev I.V."/>
            <person name="Hibbett D.S."/>
            <person name="Martin F."/>
        </authorList>
    </citation>
    <scope>NUCLEOTIDE SEQUENCE [LARGE SCALE GENOMIC DNA]</scope>
    <source>
        <strain evidence="2 3">MAFF 305830</strain>
    </source>
</reference>
<organism evidence="1 3">
    <name type="scientific">Serendipita vermifera MAFF 305830</name>
    <dbReference type="NCBI Taxonomy" id="933852"/>
    <lineage>
        <taxon>Eukaryota</taxon>
        <taxon>Fungi</taxon>
        <taxon>Dikarya</taxon>
        <taxon>Basidiomycota</taxon>
        <taxon>Agaricomycotina</taxon>
        <taxon>Agaricomycetes</taxon>
        <taxon>Sebacinales</taxon>
        <taxon>Serendipitaceae</taxon>
        <taxon>Serendipita</taxon>
    </lineage>
</organism>
<proteinExistence type="predicted"/>
<dbReference type="EMBL" id="KN824409">
    <property type="protein sequence ID" value="KIM20768.1"/>
    <property type="molecule type" value="Genomic_DNA"/>
</dbReference>
<sequence length="55" mass="6475">MAYIGQTPTRVHSAQPFHPFIQANLNFFHWRTLATKPSRHFERASFGPLKDHQQK</sequence>
<protein>
    <submittedName>
        <fullName evidence="1">Uncharacterized protein</fullName>
    </submittedName>
</protein>
<reference evidence="1" key="3">
    <citation type="submission" date="2015-02" db="EMBL/GenBank/DDBJ databases">
        <title>Evolutionary Origins and Diversification of the Mycorrhizal Mutualists.</title>
        <authorList>
            <consortium name="DOE Joint Genome Institute"/>
            <consortium name="Mycorrhizal Genomics Consortium"/>
            <person name="Kohler A."/>
            <person name="Kuo A."/>
            <person name="Nagy L.G."/>
            <person name="Floudas D."/>
            <person name="Copeland A."/>
            <person name="Barry K.W."/>
            <person name="Cichocki N."/>
            <person name="Veneault-Fourrey C."/>
            <person name="LaButti K."/>
            <person name="Lindquist E.A."/>
            <person name="Lipzen A."/>
            <person name="Lundell T."/>
            <person name="Morin E."/>
            <person name="Murat C."/>
            <person name="Riley R."/>
            <person name="Ohm R."/>
            <person name="Sun H."/>
            <person name="Tunlid A."/>
            <person name="Henrissat B."/>
            <person name="Grigoriev I.V."/>
            <person name="Hibbett D.S."/>
            <person name="Martin F."/>
        </authorList>
    </citation>
    <scope>NUCLEOTIDE SEQUENCE</scope>
    <source>
        <strain evidence="1">MAFF 305830</strain>
    </source>
</reference>
<name>A0A0C2W2R4_SERVB</name>
<dbReference type="Proteomes" id="UP000054097">
    <property type="component" value="Unassembled WGS sequence"/>
</dbReference>
<evidence type="ECO:0000313" key="2">
    <source>
        <dbReference type="EMBL" id="KIM20917.1"/>
    </source>
</evidence>
<keyword evidence="3" id="KW-1185">Reference proteome</keyword>
<dbReference type="AlphaFoldDB" id="A0A0C2W2R4"/>
<evidence type="ECO:0000313" key="3">
    <source>
        <dbReference type="Proteomes" id="UP000054097"/>
    </source>
</evidence>
<reference evidence="1 3" key="1">
    <citation type="submission" date="2014-04" db="EMBL/GenBank/DDBJ databases">
        <authorList>
            <consortium name="DOE Joint Genome Institute"/>
            <person name="Kuo A."/>
            <person name="Zuccaro A."/>
            <person name="Kohler A."/>
            <person name="Nagy L.G."/>
            <person name="Floudas D."/>
            <person name="Copeland A."/>
            <person name="Barry K.W."/>
            <person name="Cichocki N."/>
            <person name="Veneault-Fourrey C."/>
            <person name="LaButti K."/>
            <person name="Lindquist E.A."/>
            <person name="Lipzen A."/>
            <person name="Lundell T."/>
            <person name="Morin E."/>
            <person name="Murat C."/>
            <person name="Sun H."/>
            <person name="Tunlid A."/>
            <person name="Henrissat B."/>
            <person name="Grigoriev I.V."/>
            <person name="Hibbett D.S."/>
            <person name="Martin F."/>
            <person name="Nordberg H.P."/>
            <person name="Cantor M.N."/>
            <person name="Hua S.X."/>
        </authorList>
    </citation>
    <scope>NUCLEOTIDE SEQUENCE [LARGE SCALE GENOMIC DNA]</scope>
    <source>
        <strain evidence="1 3">MAFF 305830</strain>
    </source>
</reference>
<dbReference type="EMBL" id="KN824401">
    <property type="protein sequence ID" value="KIM20917.1"/>
    <property type="molecule type" value="Genomic_DNA"/>
</dbReference>